<evidence type="ECO:0000256" key="5">
    <source>
        <dbReference type="ARBA" id="ARBA00022801"/>
    </source>
</evidence>
<dbReference type="PANTHER" id="PTHR11799">
    <property type="entry name" value="PARAOXONASE"/>
    <property type="match status" value="1"/>
</dbReference>
<dbReference type="PRINTS" id="PR01785">
    <property type="entry name" value="PARAOXONASE"/>
</dbReference>
<comment type="caution">
    <text evidence="12">The sequence shown here is derived from an EMBL/GenBank/DDBJ whole genome shotgun (WGS) entry which is preliminary data.</text>
</comment>
<comment type="cofactor">
    <cofactor evidence="10 11">
        <name>Ca(2+)</name>
        <dbReference type="ChEBI" id="CHEBI:29108"/>
    </cofactor>
    <text evidence="10 11">Binds 2 calcium ions per subunit.</text>
</comment>
<dbReference type="InterPro" id="IPR051288">
    <property type="entry name" value="Serum_paraoxonase/arylesterase"/>
</dbReference>
<evidence type="ECO:0000256" key="9">
    <source>
        <dbReference type="PIRSR" id="PIRSR602640-1"/>
    </source>
</evidence>
<gene>
    <name evidence="12" type="primary">pon3.2</name>
    <name evidence="12" type="ORF">DAT39_010290</name>
</gene>
<dbReference type="FunFam" id="2.120.10.30:FF:000023">
    <property type="entry name" value="Serum paraoxonase/arylesterase 2"/>
    <property type="match status" value="1"/>
</dbReference>
<feature type="binding site" evidence="10">
    <location>
        <position position="89"/>
    </location>
    <ligand>
        <name>Ca(2+)</name>
        <dbReference type="ChEBI" id="CHEBI:29108"/>
        <label>1</label>
        <note>catalytic</note>
    </ligand>
</feature>
<evidence type="ECO:0000256" key="8">
    <source>
        <dbReference type="ARBA" id="ARBA00023180"/>
    </source>
</evidence>
<comment type="catalytic activity">
    <reaction evidence="1 11">
        <text>a phenyl acetate + H2O = a phenol + acetate + H(+)</text>
        <dbReference type="Rhea" id="RHEA:17309"/>
        <dbReference type="ChEBI" id="CHEBI:15377"/>
        <dbReference type="ChEBI" id="CHEBI:15378"/>
        <dbReference type="ChEBI" id="CHEBI:30089"/>
        <dbReference type="ChEBI" id="CHEBI:33853"/>
        <dbReference type="ChEBI" id="CHEBI:140310"/>
        <dbReference type="EC" id="3.1.1.2"/>
    </reaction>
</comment>
<keyword evidence="5 11" id="KW-0378">Hydrolase</keyword>
<dbReference type="GO" id="GO:0046872">
    <property type="term" value="F:metal ion binding"/>
    <property type="evidence" value="ECO:0007669"/>
    <property type="project" value="UniProtKB-KW"/>
</dbReference>
<feature type="binding site" evidence="10">
    <location>
        <position position="29"/>
    </location>
    <ligand>
        <name>Ca(2+)</name>
        <dbReference type="ChEBI" id="CHEBI:29108"/>
        <label>1</label>
        <note>catalytic</note>
    </ligand>
</feature>
<keyword evidence="7 11" id="KW-1015">Disulfide bond</keyword>
<dbReference type="Proteomes" id="UP000727407">
    <property type="component" value="Unassembled WGS sequence"/>
</dbReference>
<keyword evidence="8 11" id="KW-0325">Glycoprotein</keyword>
<dbReference type="AlphaFoldDB" id="A0A8J4U533"/>
<evidence type="ECO:0000256" key="10">
    <source>
        <dbReference type="PIRSR" id="PIRSR602640-2"/>
    </source>
</evidence>
<evidence type="ECO:0000313" key="12">
    <source>
        <dbReference type="EMBL" id="KAF5899968.1"/>
    </source>
</evidence>
<feature type="binding site" evidence="10">
    <location>
        <position position="140"/>
    </location>
    <ligand>
        <name>Ca(2+)</name>
        <dbReference type="ChEBI" id="CHEBI:29108"/>
        <label>1</label>
        <note>catalytic</note>
    </ligand>
</feature>
<feature type="non-terminal residue" evidence="12">
    <location>
        <position position="1"/>
    </location>
</feature>
<dbReference type="InterPro" id="IPR002640">
    <property type="entry name" value="Arylesterase"/>
</dbReference>
<evidence type="ECO:0000256" key="11">
    <source>
        <dbReference type="RuleBase" id="RU368025"/>
    </source>
</evidence>
<name>A0A8J4U533_CLAMG</name>
<feature type="binding site" evidence="10">
    <location>
        <position position="28"/>
    </location>
    <ligand>
        <name>Ca(2+)</name>
        <dbReference type="ChEBI" id="CHEBI:29108"/>
        <label>1</label>
        <note>catalytic</note>
    </ligand>
</feature>
<keyword evidence="6 10" id="KW-0106">Calcium</keyword>
<dbReference type="GO" id="GO:0004064">
    <property type="term" value="F:arylesterase activity"/>
    <property type="evidence" value="ECO:0007669"/>
    <property type="project" value="UniProtKB-UniRule"/>
</dbReference>
<organism evidence="12 13">
    <name type="scientific">Clarias magur</name>
    <name type="common">Asian catfish</name>
    <name type="synonym">Macropteronotus magur</name>
    <dbReference type="NCBI Taxonomy" id="1594786"/>
    <lineage>
        <taxon>Eukaryota</taxon>
        <taxon>Metazoa</taxon>
        <taxon>Chordata</taxon>
        <taxon>Craniata</taxon>
        <taxon>Vertebrata</taxon>
        <taxon>Euteleostomi</taxon>
        <taxon>Actinopterygii</taxon>
        <taxon>Neopterygii</taxon>
        <taxon>Teleostei</taxon>
        <taxon>Ostariophysi</taxon>
        <taxon>Siluriformes</taxon>
        <taxon>Clariidae</taxon>
        <taxon>Clarias</taxon>
    </lineage>
</organism>
<sequence length="275" mass="30677">KTALGFRELTQNHLPNCELIKGLEIGAEDITILENGLAIISTGLKYPDMPRLSDAPGKIYVLNLPSGKEPTELHIKGDFDAASFGPHGISVYTDDDGSRYLFVVNHPHENSQVEIFQYIEEENTLVHMKTIKHELLHTVNDIVAVGVENFYATNDHYFINQYLKLLEVLFSLPWCNVVYYSPEAVREVAGGFFGANGINISPDRKHLYVSDLMNHQIVVLNIQKDNVLSRVKEVAVGSLCDNIEVESKTGDLWMGCHPNGVKLLQFDPNDPAGSE</sequence>
<evidence type="ECO:0000256" key="1">
    <source>
        <dbReference type="ARBA" id="ARBA00000368"/>
    </source>
</evidence>
<protein>
    <recommendedName>
        <fullName evidence="11">Paraoxonase</fullName>
        <ecNumber evidence="11">3.1.1.2</ecNumber>
    </recommendedName>
</protein>
<accession>A0A8J4U533</accession>
<dbReference type="SUPFAM" id="SSF63829">
    <property type="entry name" value="Calcium-dependent phosphotriesterase"/>
    <property type="match status" value="1"/>
</dbReference>
<evidence type="ECO:0000256" key="4">
    <source>
        <dbReference type="ARBA" id="ARBA00022729"/>
    </source>
</evidence>
<feature type="binding site" evidence="10">
    <location>
        <position position="241"/>
    </location>
    <ligand>
        <name>Ca(2+)</name>
        <dbReference type="ChEBI" id="CHEBI:29108"/>
        <label>1</label>
        <note>catalytic</note>
    </ligand>
</feature>
<feature type="active site" description="Proton acceptor" evidence="9">
    <location>
        <position position="87"/>
    </location>
</feature>
<keyword evidence="3 10" id="KW-0479">Metal-binding</keyword>
<dbReference type="InterPro" id="IPR011042">
    <property type="entry name" value="6-blade_b-propeller_TolB-like"/>
</dbReference>
<reference evidence="12" key="1">
    <citation type="submission" date="2020-07" db="EMBL/GenBank/DDBJ databases">
        <title>Clarias magur genome sequencing, assembly and annotation.</title>
        <authorList>
            <person name="Kushwaha B."/>
            <person name="Kumar R."/>
            <person name="Das P."/>
            <person name="Joshi C.G."/>
            <person name="Kumar D."/>
            <person name="Nagpure N.S."/>
            <person name="Pandey M."/>
            <person name="Agarwal S."/>
            <person name="Srivastava S."/>
            <person name="Singh M."/>
            <person name="Sahoo L."/>
            <person name="Jayasankar P."/>
            <person name="Meher P.K."/>
            <person name="Koringa P.G."/>
            <person name="Iquebal M.A."/>
            <person name="Das S.P."/>
            <person name="Bit A."/>
            <person name="Patnaik S."/>
            <person name="Patel N."/>
            <person name="Shah T.M."/>
            <person name="Hinsu A."/>
            <person name="Jena J.K."/>
        </authorList>
    </citation>
    <scope>NUCLEOTIDE SEQUENCE</scope>
    <source>
        <strain evidence="12">CIFAMagur01</strain>
        <tissue evidence="12">Testis</tissue>
    </source>
</reference>
<dbReference type="Pfam" id="PF01731">
    <property type="entry name" value="Arylesterase"/>
    <property type="match status" value="1"/>
</dbReference>
<proteinExistence type="inferred from homology"/>
<evidence type="ECO:0000313" key="13">
    <source>
        <dbReference type="Proteomes" id="UP000727407"/>
    </source>
</evidence>
<feature type="binding site" evidence="10">
    <location>
        <position position="196"/>
    </location>
    <ligand>
        <name>Ca(2+)</name>
        <dbReference type="ChEBI" id="CHEBI:29108"/>
        <label>1</label>
        <note>catalytic</note>
    </ligand>
</feature>
<dbReference type="OrthoDB" id="423498at2759"/>
<keyword evidence="4" id="KW-0732">Signal</keyword>
<dbReference type="EMBL" id="QNUK01000149">
    <property type="protein sequence ID" value="KAF5899968.1"/>
    <property type="molecule type" value="Genomic_DNA"/>
</dbReference>
<dbReference type="EC" id="3.1.1.2" evidence="11"/>
<feature type="non-terminal residue" evidence="12">
    <location>
        <position position="275"/>
    </location>
</feature>
<feature type="binding site" evidence="10">
    <location>
        <position position="242"/>
    </location>
    <ligand>
        <name>Ca(2+)</name>
        <dbReference type="ChEBI" id="CHEBI:29108"/>
        <label>1</label>
        <note>catalytic</note>
    </ligand>
</feature>
<feature type="binding site" evidence="10">
    <location>
        <position position="141"/>
    </location>
    <ligand>
        <name>Ca(2+)</name>
        <dbReference type="ChEBI" id="CHEBI:29108"/>
        <label>1</label>
        <note>catalytic</note>
    </ligand>
</feature>
<evidence type="ECO:0000256" key="6">
    <source>
        <dbReference type="ARBA" id="ARBA00022837"/>
    </source>
</evidence>
<evidence type="ECO:0000256" key="7">
    <source>
        <dbReference type="ARBA" id="ARBA00023157"/>
    </source>
</evidence>
<comment type="similarity">
    <text evidence="2 11">Belongs to the paraoxonase family.</text>
</comment>
<dbReference type="PANTHER" id="PTHR11799:SF12">
    <property type="entry name" value="PARAOXONASE-RELATED"/>
    <property type="match status" value="1"/>
</dbReference>
<evidence type="ECO:0000256" key="2">
    <source>
        <dbReference type="ARBA" id="ARBA00008595"/>
    </source>
</evidence>
<evidence type="ECO:0000256" key="3">
    <source>
        <dbReference type="ARBA" id="ARBA00022723"/>
    </source>
</evidence>
<dbReference type="Gene3D" id="2.120.10.30">
    <property type="entry name" value="TolB, C-terminal domain"/>
    <property type="match status" value="1"/>
</dbReference>
<keyword evidence="13" id="KW-1185">Reference proteome</keyword>